<comment type="caution">
    <text evidence="12">The sequence shown here is derived from an EMBL/GenBank/DDBJ whole genome shotgun (WGS) entry which is preliminary data.</text>
</comment>
<keyword evidence="3 7" id="KW-0418">Kinase</keyword>
<evidence type="ECO:0000256" key="7">
    <source>
        <dbReference type="HAMAP-Rule" id="MF_00520"/>
    </source>
</evidence>
<dbReference type="EC" id="2.7.1.16" evidence="7 8"/>
<keyword evidence="5 7" id="KW-0054">Arabinose catabolism</keyword>
<evidence type="ECO:0000256" key="3">
    <source>
        <dbReference type="ARBA" id="ARBA00022777"/>
    </source>
</evidence>
<dbReference type="Pfam" id="PF00370">
    <property type="entry name" value="FGGY_N"/>
    <property type="match status" value="1"/>
</dbReference>
<dbReference type="RefSeq" id="WP_158342269.1">
    <property type="nucleotide sequence ID" value="NZ_JAHQCW010000004.1"/>
</dbReference>
<dbReference type="PANTHER" id="PTHR43435">
    <property type="entry name" value="RIBULOKINASE"/>
    <property type="match status" value="1"/>
</dbReference>
<name>A0A949NDW5_9FIRM</name>
<evidence type="ECO:0000256" key="6">
    <source>
        <dbReference type="ARBA" id="ARBA00023277"/>
    </source>
</evidence>
<evidence type="ECO:0000313" key="12">
    <source>
        <dbReference type="EMBL" id="MBU9735634.1"/>
    </source>
</evidence>
<proteinExistence type="inferred from homology"/>
<dbReference type="GO" id="GO:0005524">
    <property type="term" value="F:ATP binding"/>
    <property type="evidence" value="ECO:0007669"/>
    <property type="project" value="UniProtKB-UniRule"/>
</dbReference>
<feature type="domain" description="Carbohydrate kinase FGGY N-terminal" evidence="10">
    <location>
        <begin position="6"/>
        <end position="279"/>
    </location>
</feature>
<comment type="pathway">
    <text evidence="7 9">Carbohydrate degradation; L-arabinose degradation via L-ribulose; D-xylulose 5-phosphate from L-arabinose (bacterial route): step 2/3.</text>
</comment>
<protein>
    <recommendedName>
        <fullName evidence="7 8">Ribulokinase</fullName>
        <ecNumber evidence="7 8">2.7.1.16</ecNumber>
    </recommendedName>
</protein>
<evidence type="ECO:0000259" key="11">
    <source>
        <dbReference type="Pfam" id="PF02782"/>
    </source>
</evidence>
<keyword evidence="4 7" id="KW-0067">ATP-binding</keyword>
<dbReference type="InterPro" id="IPR043129">
    <property type="entry name" value="ATPase_NBD"/>
</dbReference>
<evidence type="ECO:0000256" key="2">
    <source>
        <dbReference type="ARBA" id="ARBA00022741"/>
    </source>
</evidence>
<dbReference type="HAMAP" id="MF_00520">
    <property type="entry name" value="Ribulokinase"/>
    <property type="match status" value="1"/>
</dbReference>
<evidence type="ECO:0000256" key="8">
    <source>
        <dbReference type="NCBIfam" id="TIGR01234"/>
    </source>
</evidence>
<keyword evidence="13" id="KW-1185">Reference proteome</keyword>
<dbReference type="CDD" id="cd07781">
    <property type="entry name" value="ASKHA_NBD_FGGY_L-RBK"/>
    <property type="match status" value="1"/>
</dbReference>
<dbReference type="GO" id="GO:0008741">
    <property type="term" value="F:ribulokinase activity"/>
    <property type="evidence" value="ECO:0007669"/>
    <property type="project" value="UniProtKB-UniRule"/>
</dbReference>
<evidence type="ECO:0000256" key="5">
    <source>
        <dbReference type="ARBA" id="ARBA00022935"/>
    </source>
</evidence>
<dbReference type="EMBL" id="JAHQCW010000004">
    <property type="protein sequence ID" value="MBU9735634.1"/>
    <property type="molecule type" value="Genomic_DNA"/>
</dbReference>
<dbReference type="AlphaFoldDB" id="A0A949NDW5"/>
<comment type="catalytic activity">
    <reaction evidence="7">
        <text>D-ribulose + ATP = D-ribulose 5-phosphate + ADP + H(+)</text>
        <dbReference type="Rhea" id="RHEA:17601"/>
        <dbReference type="ChEBI" id="CHEBI:15378"/>
        <dbReference type="ChEBI" id="CHEBI:17173"/>
        <dbReference type="ChEBI" id="CHEBI:30616"/>
        <dbReference type="ChEBI" id="CHEBI:58121"/>
        <dbReference type="ChEBI" id="CHEBI:456216"/>
        <dbReference type="EC" id="2.7.1.16"/>
    </reaction>
</comment>
<dbReference type="NCBIfam" id="NF003154">
    <property type="entry name" value="PRK04123.1"/>
    <property type="match status" value="1"/>
</dbReference>
<dbReference type="Pfam" id="PF02782">
    <property type="entry name" value="FGGY_C"/>
    <property type="match status" value="1"/>
</dbReference>
<dbReference type="InterPro" id="IPR018485">
    <property type="entry name" value="FGGY_C"/>
</dbReference>
<evidence type="ECO:0000259" key="10">
    <source>
        <dbReference type="Pfam" id="PF00370"/>
    </source>
</evidence>
<comment type="catalytic activity">
    <reaction evidence="7 9">
        <text>L-ribulose + ATP = L-ribulose 5-phosphate + ADP + H(+)</text>
        <dbReference type="Rhea" id="RHEA:22072"/>
        <dbReference type="ChEBI" id="CHEBI:15378"/>
        <dbReference type="ChEBI" id="CHEBI:16880"/>
        <dbReference type="ChEBI" id="CHEBI:30616"/>
        <dbReference type="ChEBI" id="CHEBI:58226"/>
        <dbReference type="ChEBI" id="CHEBI:456216"/>
        <dbReference type="EC" id="2.7.1.16"/>
    </reaction>
</comment>
<keyword evidence="1 7" id="KW-0808">Transferase</keyword>
<keyword evidence="6 7" id="KW-0119">Carbohydrate metabolism</keyword>
<dbReference type="InterPro" id="IPR005929">
    <property type="entry name" value="Ribulokinase"/>
</dbReference>
<evidence type="ECO:0000256" key="9">
    <source>
        <dbReference type="RuleBase" id="RU003455"/>
    </source>
</evidence>
<dbReference type="Gene3D" id="3.30.420.40">
    <property type="match status" value="2"/>
</dbReference>
<accession>A0A949NDW5</accession>
<keyword evidence="2 7" id="KW-0547">Nucleotide-binding</keyword>
<dbReference type="GO" id="GO:0005737">
    <property type="term" value="C:cytoplasm"/>
    <property type="evidence" value="ECO:0007669"/>
    <property type="project" value="TreeGrafter"/>
</dbReference>
<dbReference type="InterPro" id="IPR018484">
    <property type="entry name" value="FGGY_N"/>
</dbReference>
<reference evidence="12" key="1">
    <citation type="submission" date="2021-06" db="EMBL/GenBank/DDBJ databases">
        <title>Description of novel taxa of the family Lachnospiraceae.</title>
        <authorList>
            <person name="Chaplin A.V."/>
            <person name="Sokolova S.R."/>
            <person name="Pikina A.P."/>
            <person name="Korzhanova M."/>
            <person name="Belova V."/>
            <person name="Korostin D."/>
            <person name="Efimov B.A."/>
        </authorList>
    </citation>
    <scope>NUCLEOTIDE SEQUENCE</scope>
    <source>
        <strain evidence="12">ASD5720</strain>
    </source>
</reference>
<dbReference type="PANTHER" id="PTHR43435:SF4">
    <property type="entry name" value="FGGY CARBOHYDRATE KINASE DOMAIN-CONTAINING PROTEIN"/>
    <property type="match status" value="1"/>
</dbReference>
<dbReference type="NCBIfam" id="TIGR01234">
    <property type="entry name" value="L-ribulokinase"/>
    <property type="match status" value="1"/>
</dbReference>
<dbReference type="PIRSF" id="PIRSF000538">
    <property type="entry name" value="GlpK"/>
    <property type="match status" value="1"/>
</dbReference>
<dbReference type="SUPFAM" id="SSF53067">
    <property type="entry name" value="Actin-like ATPase domain"/>
    <property type="match status" value="2"/>
</dbReference>
<feature type="domain" description="Carbohydrate kinase FGGY C-terminal" evidence="11">
    <location>
        <begin position="291"/>
        <end position="489"/>
    </location>
</feature>
<comment type="similarity">
    <text evidence="7 9">Belongs to the ribulokinase family.</text>
</comment>
<dbReference type="Proteomes" id="UP000712157">
    <property type="component" value="Unassembled WGS sequence"/>
</dbReference>
<evidence type="ECO:0000256" key="1">
    <source>
        <dbReference type="ARBA" id="ARBA00022679"/>
    </source>
</evidence>
<evidence type="ECO:0000313" key="13">
    <source>
        <dbReference type="Proteomes" id="UP000712157"/>
    </source>
</evidence>
<dbReference type="InterPro" id="IPR000577">
    <property type="entry name" value="Carb_kinase_FGGY"/>
</dbReference>
<evidence type="ECO:0000256" key="4">
    <source>
        <dbReference type="ARBA" id="ARBA00022840"/>
    </source>
</evidence>
<dbReference type="GO" id="GO:0019150">
    <property type="term" value="F:D-ribulokinase activity"/>
    <property type="evidence" value="ECO:0007669"/>
    <property type="project" value="TreeGrafter"/>
</dbReference>
<organism evidence="12 13">
    <name type="scientific">Diplocloster agilis</name>
    <dbReference type="NCBI Taxonomy" id="2850323"/>
    <lineage>
        <taxon>Bacteria</taxon>
        <taxon>Bacillati</taxon>
        <taxon>Bacillota</taxon>
        <taxon>Clostridia</taxon>
        <taxon>Lachnospirales</taxon>
        <taxon>Lachnospiraceae</taxon>
        <taxon>Diplocloster</taxon>
    </lineage>
</organism>
<gene>
    <name evidence="7" type="primary">araB</name>
    <name evidence="12" type="ORF">KTH89_03730</name>
</gene>
<dbReference type="GO" id="GO:0019569">
    <property type="term" value="P:L-arabinose catabolic process to D-xylulose 5-phosphate"/>
    <property type="evidence" value="ECO:0007669"/>
    <property type="project" value="UniProtKB-UniRule"/>
</dbReference>
<sequence>MGSKKYAIGLDYGTQSGRAVLVEVETGNVVAQAVKPYTHGVMDEYLPDGKTKLPMDWALQHPADYMEVVEITIPEVLKAAGIDGEDVIGLSTDFTACTILPTDKDGEPLCYKEDLKSEPHAYVKLWKHHAAQPEANKITEIAEQRGEVFLNRYGGKISSEWMEPKVLQILNEAPEIYDRAEKIMEVGDWVNYMLTGVEKRSSCYAGYKEIWHKQDGYPSKDFFKALDSRMENLVEEKMSDKIYPLGMKAGELNEEWAAKTGLKPGTAVGVGIIDAHAGVPGIGITKPGQLLMVMGTSTCHILLGETEEIVPGMCGVVEDGVMPGYFAYEAGQACVGDHFEWLVENCVPAAYTEEAKERGIGIHQLLTEKAQKLKPGESGLLALDWWNGNRTPYVDYDLTGMMLGCTLLTKPEEMYRALIEATAYGTNLVIETFEKNGVKIDELFACGGIAEKNKMMMQIYADVTNREIRISASDQTPALGAAMFGAVAAGKANGGYDSIFEAAKVMGKVKDEYYKPIPENVAVYKKLYEEYKTLSDYFAAGGNDVMKRLKALKAQVME</sequence>